<protein>
    <submittedName>
        <fullName evidence="1">Uncharacterized protein</fullName>
    </submittedName>
</protein>
<dbReference type="AlphaFoldDB" id="A0A2X0XMS0"/>
<reference evidence="1 2" key="1">
    <citation type="submission" date="2018-06" db="EMBL/GenBank/DDBJ databases">
        <authorList>
            <consortium name="Pathogen Informatics"/>
            <person name="Doyle S."/>
        </authorList>
    </citation>
    <scope>NUCLEOTIDE SEQUENCE [LARGE SCALE GENOMIC DNA]</scope>
    <source>
        <strain evidence="1 2">NCTC7582</strain>
    </source>
</reference>
<organism evidence="1 2">
    <name type="scientific">Lysinibacillus capsici</name>
    <dbReference type="NCBI Taxonomy" id="2115968"/>
    <lineage>
        <taxon>Bacteria</taxon>
        <taxon>Bacillati</taxon>
        <taxon>Bacillota</taxon>
        <taxon>Bacilli</taxon>
        <taxon>Bacillales</taxon>
        <taxon>Bacillaceae</taxon>
        <taxon>Lysinibacillus</taxon>
    </lineage>
</organism>
<proteinExistence type="predicted"/>
<evidence type="ECO:0000313" key="1">
    <source>
        <dbReference type="EMBL" id="SPT99156.1"/>
    </source>
</evidence>
<dbReference type="Proteomes" id="UP000251431">
    <property type="component" value="Unassembled WGS sequence"/>
</dbReference>
<sequence length="87" mass="9631">MLTIKDQSKYQKIIFHSNKNFIERSVLGGLLFFIPKNNEKIGKCGIKKALGQRPSAISAIAIRNHTVSTGNSKSTSKLNLIRILPPP</sequence>
<dbReference type="EMBL" id="UAQE01000001">
    <property type="protein sequence ID" value="SPT99156.1"/>
    <property type="molecule type" value="Genomic_DNA"/>
</dbReference>
<evidence type="ECO:0000313" key="2">
    <source>
        <dbReference type="Proteomes" id="UP000251431"/>
    </source>
</evidence>
<accession>A0A2X0XMS0</accession>
<gene>
    <name evidence="1" type="ORF">NCTC7582_02107</name>
</gene>
<name>A0A2X0XMS0_9BACI</name>